<name>A0A6J5ZFX7_9ZZZZ</name>
<evidence type="ECO:0000256" key="4">
    <source>
        <dbReference type="ARBA" id="ARBA00023136"/>
    </source>
</evidence>
<dbReference type="EMBL" id="CAFBPK010000038">
    <property type="protein sequence ID" value="CAB5029865.1"/>
    <property type="molecule type" value="Genomic_DNA"/>
</dbReference>
<accession>A0A6J5ZFX7</accession>
<protein>
    <submittedName>
        <fullName evidence="7">Unannotated protein</fullName>
    </submittedName>
</protein>
<keyword evidence="2" id="KW-0812">Transmembrane</keyword>
<proteinExistence type="predicted"/>
<dbReference type="EMBL" id="CAESAD010000001">
    <property type="protein sequence ID" value="CAB4329655.1"/>
    <property type="molecule type" value="Genomic_DNA"/>
</dbReference>
<evidence type="ECO:0000313" key="7">
    <source>
        <dbReference type="EMBL" id="CAB4340102.1"/>
    </source>
</evidence>
<evidence type="ECO:0000313" key="6">
    <source>
        <dbReference type="EMBL" id="CAB4329655.1"/>
    </source>
</evidence>
<dbReference type="InterPro" id="IPR010652">
    <property type="entry name" value="DUF1232"/>
</dbReference>
<gene>
    <name evidence="8" type="ORF">UFOPK2648_00669</name>
    <name evidence="9" type="ORF">UFOPK3037_00294</name>
    <name evidence="10" type="ORF">UFOPK3278_00964</name>
    <name evidence="7" type="ORF">UFOPK3406_00921</name>
    <name evidence="6" type="ORF">UFOPK3925_00042</name>
    <name evidence="11" type="ORF">UFOPK4097_01537</name>
</gene>
<organism evidence="7">
    <name type="scientific">freshwater metagenome</name>
    <dbReference type="NCBI Taxonomy" id="449393"/>
    <lineage>
        <taxon>unclassified sequences</taxon>
        <taxon>metagenomes</taxon>
        <taxon>ecological metagenomes</taxon>
    </lineage>
</organism>
<dbReference type="EMBL" id="CAESAI010000020">
    <property type="protein sequence ID" value="CAB4340102.1"/>
    <property type="molecule type" value="Genomic_DNA"/>
</dbReference>
<evidence type="ECO:0000259" key="5">
    <source>
        <dbReference type="Pfam" id="PF06803"/>
    </source>
</evidence>
<dbReference type="GO" id="GO:0012505">
    <property type="term" value="C:endomembrane system"/>
    <property type="evidence" value="ECO:0007669"/>
    <property type="project" value="UniProtKB-SubCell"/>
</dbReference>
<feature type="domain" description="DUF1232" evidence="5">
    <location>
        <begin position="72"/>
        <end position="108"/>
    </location>
</feature>
<comment type="subcellular location">
    <subcellularLocation>
        <location evidence="1">Endomembrane system</location>
        <topology evidence="1">Multi-pass membrane protein</topology>
    </subcellularLocation>
</comment>
<evidence type="ECO:0000313" key="8">
    <source>
        <dbReference type="EMBL" id="CAB4707276.1"/>
    </source>
</evidence>
<sequence>MSKKSNLETLDSQSQKVVNRGINDILSNPEKIAEILNAFPAKLTANADKIPFTTQITAAYYALRDPNTSIKVKATLAAAIAYFILPIDLFPDLIAGFGFTDDFAVLMLVLKRLGPAITDEHYDLARRRLQGDQESAQGTQPT</sequence>
<keyword evidence="4" id="KW-0472">Membrane</keyword>
<reference evidence="7" key="1">
    <citation type="submission" date="2020-05" db="EMBL/GenBank/DDBJ databases">
        <authorList>
            <person name="Chiriac C."/>
            <person name="Salcher M."/>
            <person name="Ghai R."/>
            <person name="Kavagutti S V."/>
        </authorList>
    </citation>
    <scope>NUCLEOTIDE SEQUENCE</scope>
</reference>
<dbReference type="EMBL" id="CAFBIX010000039">
    <property type="protein sequence ID" value="CAB4849094.1"/>
    <property type="molecule type" value="Genomic_DNA"/>
</dbReference>
<evidence type="ECO:0000256" key="1">
    <source>
        <dbReference type="ARBA" id="ARBA00004127"/>
    </source>
</evidence>
<dbReference type="EMBL" id="CAFAAO010000003">
    <property type="protein sequence ID" value="CAB4796094.1"/>
    <property type="molecule type" value="Genomic_DNA"/>
</dbReference>
<evidence type="ECO:0000256" key="2">
    <source>
        <dbReference type="ARBA" id="ARBA00022692"/>
    </source>
</evidence>
<dbReference type="AlphaFoldDB" id="A0A6J5ZFX7"/>
<evidence type="ECO:0000313" key="10">
    <source>
        <dbReference type="EMBL" id="CAB4849094.1"/>
    </source>
</evidence>
<keyword evidence="3" id="KW-1133">Transmembrane helix</keyword>
<evidence type="ECO:0000256" key="3">
    <source>
        <dbReference type="ARBA" id="ARBA00022989"/>
    </source>
</evidence>
<dbReference type="EMBL" id="CAEZYC010000029">
    <property type="protein sequence ID" value="CAB4707276.1"/>
    <property type="molecule type" value="Genomic_DNA"/>
</dbReference>
<dbReference type="Pfam" id="PF06803">
    <property type="entry name" value="DUF1232"/>
    <property type="match status" value="1"/>
</dbReference>
<evidence type="ECO:0000313" key="9">
    <source>
        <dbReference type="EMBL" id="CAB4796094.1"/>
    </source>
</evidence>
<evidence type="ECO:0000313" key="11">
    <source>
        <dbReference type="EMBL" id="CAB5029865.1"/>
    </source>
</evidence>